<reference evidence="2 3" key="1">
    <citation type="submission" date="2023-08" db="EMBL/GenBank/DDBJ databases">
        <title>A Necator americanus chromosomal reference genome.</title>
        <authorList>
            <person name="Ilik V."/>
            <person name="Petrzelkova K.J."/>
            <person name="Pardy F."/>
            <person name="Fuh T."/>
            <person name="Niatou-Singa F.S."/>
            <person name="Gouil Q."/>
            <person name="Baker L."/>
            <person name="Ritchie M.E."/>
            <person name="Jex A.R."/>
            <person name="Gazzola D."/>
            <person name="Li H."/>
            <person name="Toshio Fujiwara R."/>
            <person name="Zhan B."/>
            <person name="Aroian R.V."/>
            <person name="Pafco B."/>
            <person name="Schwarz E.M."/>
        </authorList>
    </citation>
    <scope>NUCLEOTIDE SEQUENCE [LARGE SCALE GENOMIC DNA]</scope>
    <source>
        <strain evidence="2 3">Aroian</strain>
        <tissue evidence="2">Whole animal</tissue>
    </source>
</reference>
<evidence type="ECO:0000259" key="1">
    <source>
        <dbReference type="Pfam" id="PF00024"/>
    </source>
</evidence>
<name>A0ABR1DXD4_NECAM</name>
<dbReference type="Pfam" id="PF00024">
    <property type="entry name" value="PAN_1"/>
    <property type="match status" value="1"/>
</dbReference>
<dbReference type="InterPro" id="IPR003609">
    <property type="entry name" value="Pan_app"/>
</dbReference>
<organism evidence="2 3">
    <name type="scientific">Necator americanus</name>
    <name type="common">Human hookworm</name>
    <dbReference type="NCBI Taxonomy" id="51031"/>
    <lineage>
        <taxon>Eukaryota</taxon>
        <taxon>Metazoa</taxon>
        <taxon>Ecdysozoa</taxon>
        <taxon>Nematoda</taxon>
        <taxon>Chromadorea</taxon>
        <taxon>Rhabditida</taxon>
        <taxon>Rhabditina</taxon>
        <taxon>Rhabditomorpha</taxon>
        <taxon>Strongyloidea</taxon>
        <taxon>Ancylostomatidae</taxon>
        <taxon>Bunostominae</taxon>
        <taxon>Necator</taxon>
    </lineage>
</organism>
<feature type="domain" description="Apple" evidence="1">
    <location>
        <begin position="32"/>
        <end position="71"/>
    </location>
</feature>
<evidence type="ECO:0000313" key="3">
    <source>
        <dbReference type="Proteomes" id="UP001303046"/>
    </source>
</evidence>
<gene>
    <name evidence="2" type="primary">Necator_chrV.g18485</name>
    <name evidence="2" type="ORF">RB195_013694</name>
</gene>
<comment type="caution">
    <text evidence="2">The sequence shown here is derived from an EMBL/GenBank/DDBJ whole genome shotgun (WGS) entry which is preliminary data.</text>
</comment>
<dbReference type="Proteomes" id="UP001303046">
    <property type="component" value="Unassembled WGS sequence"/>
</dbReference>
<protein>
    <recommendedName>
        <fullName evidence="1">Apple domain-containing protein</fullName>
    </recommendedName>
</protein>
<accession>A0ABR1DXD4</accession>
<proteinExistence type="predicted"/>
<sequence length="71" mass="8193">MDGGRIFNWINLALHITQITPLLSSTFFPKEHEFNAALKYQITLETLEQCLTACYEEDDCTFVKYDKAKAC</sequence>
<keyword evidence="3" id="KW-1185">Reference proteome</keyword>
<dbReference type="EMBL" id="JAVFWL010000005">
    <property type="protein sequence ID" value="KAK6754868.1"/>
    <property type="molecule type" value="Genomic_DNA"/>
</dbReference>
<evidence type="ECO:0000313" key="2">
    <source>
        <dbReference type="EMBL" id="KAK6754868.1"/>
    </source>
</evidence>